<evidence type="ECO:0008006" key="4">
    <source>
        <dbReference type="Google" id="ProtNLM"/>
    </source>
</evidence>
<dbReference type="EMBL" id="JBDLNV010000003">
    <property type="protein sequence ID" value="MFM1723902.1"/>
    <property type="molecule type" value="Genomic_DNA"/>
</dbReference>
<organism evidence="2 3">
    <name type="scientific">Rhodococcus parequi</name>
    <dbReference type="NCBI Taxonomy" id="3137122"/>
    <lineage>
        <taxon>Bacteria</taxon>
        <taxon>Bacillati</taxon>
        <taxon>Actinomycetota</taxon>
        <taxon>Actinomycetes</taxon>
        <taxon>Mycobacteriales</taxon>
        <taxon>Nocardiaceae</taxon>
        <taxon>Rhodococcus</taxon>
    </lineage>
</organism>
<feature type="transmembrane region" description="Helical" evidence="1">
    <location>
        <begin position="40"/>
        <end position="62"/>
    </location>
</feature>
<feature type="transmembrane region" description="Helical" evidence="1">
    <location>
        <begin position="74"/>
        <end position="93"/>
    </location>
</feature>
<protein>
    <recommendedName>
        <fullName evidence="4">DUF1634 domain-containing protein</fullName>
    </recommendedName>
</protein>
<evidence type="ECO:0000256" key="1">
    <source>
        <dbReference type="SAM" id="Phobius"/>
    </source>
</evidence>
<comment type="caution">
    <text evidence="2">The sequence shown here is derived from an EMBL/GenBank/DDBJ whole genome shotgun (WGS) entry which is preliminary data.</text>
</comment>
<accession>A0ABW9FFF5</accession>
<name>A0ABW9FFF5_9NOCA</name>
<gene>
    <name evidence="2" type="ORF">ABEU20_002474</name>
</gene>
<keyword evidence="1" id="KW-0812">Transmembrane</keyword>
<keyword evidence="1" id="KW-1133">Transmembrane helix</keyword>
<evidence type="ECO:0000313" key="3">
    <source>
        <dbReference type="Proteomes" id="UP001629745"/>
    </source>
</evidence>
<feature type="transmembrane region" description="Helical" evidence="1">
    <location>
        <begin position="12"/>
        <end position="34"/>
    </location>
</feature>
<dbReference type="Proteomes" id="UP001629745">
    <property type="component" value="Unassembled WGS sequence"/>
</dbReference>
<evidence type="ECO:0000313" key="2">
    <source>
        <dbReference type="EMBL" id="MFM1723902.1"/>
    </source>
</evidence>
<keyword evidence="1" id="KW-0472">Membrane</keyword>
<dbReference type="RefSeq" id="WP_420164446.1">
    <property type="nucleotide sequence ID" value="NZ_JBDLNV010000003.1"/>
</dbReference>
<sequence length="97" mass="10054">MMHADRGLASRLARLLRVGTTIAVTVTSIGMVAGHTSFTGVATAAIVSGLLMFALLPIAGLLAAMQHYVRRLDWTYVALTVGVLVLVGANFLVGSAS</sequence>
<reference evidence="2 3" key="1">
    <citation type="submission" date="2023-11" db="EMBL/GenBank/DDBJ databases">
        <authorList>
            <person name="Val-Calvo J."/>
            <person name="Scortti M."/>
            <person name="Vazquez-Boland J."/>
        </authorList>
    </citation>
    <scope>NUCLEOTIDE SEQUENCE [LARGE SCALE GENOMIC DNA]</scope>
    <source>
        <strain evidence="2 3">PAM 2766</strain>
    </source>
</reference>
<proteinExistence type="predicted"/>
<keyword evidence="3" id="KW-1185">Reference proteome</keyword>